<dbReference type="Gene3D" id="2.30.29.30">
    <property type="entry name" value="Pleckstrin-homology domain (PH domain)/Phosphotyrosine-binding domain (PTB)"/>
    <property type="match status" value="1"/>
</dbReference>
<protein>
    <submittedName>
        <fullName evidence="10">Rho guanine nucleotide exchange factor 1</fullName>
    </submittedName>
</protein>
<dbReference type="InterPro" id="IPR036305">
    <property type="entry name" value="RGS_sf"/>
</dbReference>
<reference evidence="11" key="1">
    <citation type="submission" date="2019-10" db="EMBL/GenBank/DDBJ databases">
        <title>Corvus moneduloides (New Caledonian crow) genome, bCorMon1, primary haplotype.</title>
        <authorList>
            <person name="Rutz C."/>
            <person name="Fungtammasan C."/>
            <person name="Mountcastle J."/>
            <person name="Formenti G."/>
            <person name="Chow W."/>
            <person name="Howe K."/>
            <person name="Steele M.P."/>
            <person name="Fernandes J."/>
            <person name="Gilbert M.T.P."/>
            <person name="Fedrigo O."/>
            <person name="Jarvis E.D."/>
            <person name="Gemmell N."/>
        </authorList>
    </citation>
    <scope>NUCLEOTIDE SEQUENCE [LARGE SCALE GENOMIC DNA]</scope>
</reference>
<dbReference type="Pfam" id="PF17838">
    <property type="entry name" value="PH_16"/>
    <property type="match status" value="1"/>
</dbReference>
<dbReference type="Pfam" id="PF00621">
    <property type="entry name" value="RhoGEF"/>
    <property type="match status" value="1"/>
</dbReference>
<keyword evidence="3" id="KW-0343">GTPase activation</keyword>
<feature type="region of interest" description="Disordered" evidence="9">
    <location>
        <begin position="986"/>
        <end position="1251"/>
    </location>
</feature>
<dbReference type="SMART" id="SM00233">
    <property type="entry name" value="PH"/>
    <property type="match status" value="1"/>
</dbReference>
<dbReference type="InterPro" id="IPR044926">
    <property type="entry name" value="RGS_subdomain_2"/>
</dbReference>
<dbReference type="SUPFAM" id="SSF50729">
    <property type="entry name" value="PH domain-like"/>
    <property type="match status" value="1"/>
</dbReference>
<evidence type="ECO:0000256" key="6">
    <source>
        <dbReference type="ARBA" id="ARBA00022658"/>
    </source>
</evidence>
<sequence length="1251" mass="137342">MGSQGLGRVVSGLLVSHGLDPGVSGVWGVKARVWGFPGGLRGPGTVGISGIGVGGVCWGGPWVTPRGGLRVSPVGVQWVTPRAPHPRGGVPVSRGGRGPTPLPAGSSGRSGTAGAALCVRPGNAFFRPPPRPETPRNTPKHHPKPAPPPDPTPTISWIVSPARKQPPCAGARGPSAAAIIGAEDEDFENDIEPTPEEQNSQFQSLELLRQHPLSLMAFLQHVVLQFDSCPVLCYLHVDMLRRMNPKEGRKQFLEFCHLFLDKAGLLRVPIPHHVQFELERTRPELLSEETQRRFLQDIQNFQEPEISRQLEDFRSKRLMGMTPGEQELSELEGSRARDPSGCESREKQLAEQLLARLEEMHLTISSDEEKSSLIFGAIVTYMKFLGVRTKAGDAKKSKSNFFRKKISGKEPQGKARKGFSLPGAALWGRDAHGAEFRQSKGPESEAEKPPHPERRGPRGAERIEGGSSRPPRGGGGTAGTPDPPTGLAVTVTPPGGDSAEAEPGTDPPGPSELGDPPPEPHPGEQHPAEEGAESERRRLRIPGKLGRSESLRVPERRRSQKMGGGRQHPPRSRSNADLQGPPPTLEPGGPGGGDPPPFLPRQPEEALPRLEPELEQEPPAWRELAAPDALLRLPQREVRRQEVINELFLTEHAHVRMLRVLLELFYQPMLREGFFDEQELSNIFPSLEDLVEVHTLFLDSLKKLREESGFIIAEIGDVLLARFEGTEGSWFQKISARFCSRQSFALEQLKAKQRKDTRFNLFIQEAESRPRCRRLQLKDIIPTEMQRLTKYPLLLLSITKCTEVAAERAKVEQAAECCRQILNHVNQEVRDMENLMKLKDYQRRLDLSNLKQSTDPLLSEFKNTDITKRTLVHEGPLTWRVTRDKAVEVQVLLLDDLLVLLQRQEERLVLRCHSRALTPAPDGKQMLSPVIRLRSAMTREVATDHKAFYVIISWENGAQIYELVAQSVSERKNWCSIISDTAGSLKLPGSHRAKAARAGGGHGPQGHLDYRDPSENGGGALKEPLPLGEREKDGAVEGTEFGGPPEKREAERGGLGGLPQPPRGPEGGGLAAAALQRGETPPQSHLQPPVDIPLSLKTPLKRPKTSQNPTGTVPNTPKTHPNPPNPPILPPDPPRTTPKPTQTPPTPPSSLQTPPQTTPKPTQTPPTPHPPPRPPKPPQNPPKPPQPPILPPDPPQTTPKPTQTPPTPHPPPRPPKPPQNPPKPPQCPLKTPPRHSPNPPKFPLDPLQNFP</sequence>
<dbReference type="FunFam" id="2.30.29.30:FF:000072">
    <property type="entry name" value="Rho guanine nucleotide exchange factor 1"/>
    <property type="match status" value="1"/>
</dbReference>
<dbReference type="Ensembl" id="ENSCMUT00000037386.1">
    <property type="protein sequence ID" value="ENSCMUP00000029888.1"/>
    <property type="gene ID" value="ENSCMUG00000020090.1"/>
</dbReference>
<evidence type="ECO:0000256" key="1">
    <source>
        <dbReference type="ARBA" id="ARBA00004370"/>
    </source>
</evidence>
<keyword evidence="8" id="KW-0472">Membrane</keyword>
<evidence type="ECO:0000313" key="11">
    <source>
        <dbReference type="Proteomes" id="UP000694553"/>
    </source>
</evidence>
<dbReference type="InterPro" id="IPR001849">
    <property type="entry name" value="PH_domain"/>
</dbReference>
<organism evidence="10 11">
    <name type="scientific">Corvus moneduloides</name>
    <name type="common">New Caledonian crow</name>
    <dbReference type="NCBI Taxonomy" id="1196302"/>
    <lineage>
        <taxon>Eukaryota</taxon>
        <taxon>Metazoa</taxon>
        <taxon>Chordata</taxon>
        <taxon>Craniata</taxon>
        <taxon>Vertebrata</taxon>
        <taxon>Euteleostomi</taxon>
        <taxon>Archelosauria</taxon>
        <taxon>Archosauria</taxon>
        <taxon>Dinosauria</taxon>
        <taxon>Saurischia</taxon>
        <taxon>Theropoda</taxon>
        <taxon>Coelurosauria</taxon>
        <taxon>Aves</taxon>
        <taxon>Neognathae</taxon>
        <taxon>Neoaves</taxon>
        <taxon>Telluraves</taxon>
        <taxon>Australaves</taxon>
        <taxon>Passeriformes</taxon>
        <taxon>Corvoidea</taxon>
        <taxon>Corvidae</taxon>
        <taxon>Corvus</taxon>
    </lineage>
</organism>
<dbReference type="GO" id="GO:0005096">
    <property type="term" value="F:GTPase activator activity"/>
    <property type="evidence" value="ECO:0007669"/>
    <property type="project" value="UniProtKB-KW"/>
</dbReference>
<dbReference type="Gene3D" id="1.20.900.10">
    <property type="entry name" value="Dbl homology (DH) domain"/>
    <property type="match status" value="1"/>
</dbReference>
<dbReference type="InterPro" id="IPR011993">
    <property type="entry name" value="PH-like_dom_sf"/>
</dbReference>
<dbReference type="InterPro" id="IPR041020">
    <property type="entry name" value="PH_16"/>
</dbReference>
<name>A0A8U7NB65_CORMO</name>
<dbReference type="CDD" id="cd14679">
    <property type="entry name" value="PH_p115RhoGEF"/>
    <property type="match status" value="1"/>
</dbReference>
<feature type="compositionally biased region" description="Basic and acidic residues" evidence="9">
    <location>
        <begin position="521"/>
        <end position="536"/>
    </location>
</feature>
<feature type="region of interest" description="Disordered" evidence="9">
    <location>
        <begin position="321"/>
        <end position="342"/>
    </location>
</feature>
<dbReference type="GO" id="GO:0005085">
    <property type="term" value="F:guanyl-nucleotide exchange factor activity"/>
    <property type="evidence" value="ECO:0007669"/>
    <property type="project" value="UniProtKB-KW"/>
</dbReference>
<feature type="compositionally biased region" description="Low complexity" evidence="9">
    <location>
        <begin position="104"/>
        <end position="116"/>
    </location>
</feature>
<dbReference type="PANTHER" id="PTHR45872:SF4">
    <property type="entry name" value="RHO GUANINE NUCLEOTIDE EXCHANGE FACTOR 1"/>
    <property type="match status" value="1"/>
</dbReference>
<dbReference type="PANTHER" id="PTHR45872">
    <property type="entry name" value="RHO GUANINE NUCLEOTIDE EXCHANGE FACTOR 2, ISOFORM D"/>
    <property type="match status" value="1"/>
</dbReference>
<accession>A0A8U7NB65</accession>
<proteinExistence type="predicted"/>
<feature type="compositionally biased region" description="Pro residues" evidence="9">
    <location>
        <begin position="505"/>
        <end position="520"/>
    </location>
</feature>
<keyword evidence="4" id="KW-0963">Cytoplasm</keyword>
<dbReference type="FunFam" id="1.20.900.10:FF:000006">
    <property type="entry name" value="Rho guanine nucleotide exchange factor (GEF) 11"/>
    <property type="match status" value="1"/>
</dbReference>
<dbReference type="PROSITE" id="PS50003">
    <property type="entry name" value="PH_DOMAIN"/>
    <property type="match status" value="1"/>
</dbReference>
<dbReference type="PRINTS" id="PR01217">
    <property type="entry name" value="PRICHEXTENSN"/>
</dbReference>
<dbReference type="OMA" id="YHINESP"/>
<dbReference type="GO" id="GO:0007186">
    <property type="term" value="P:G protein-coupled receptor signaling pathway"/>
    <property type="evidence" value="ECO:0007669"/>
    <property type="project" value="TreeGrafter"/>
</dbReference>
<evidence type="ECO:0000256" key="7">
    <source>
        <dbReference type="ARBA" id="ARBA00023054"/>
    </source>
</evidence>
<reference evidence="10" key="2">
    <citation type="submission" date="2025-08" db="UniProtKB">
        <authorList>
            <consortium name="Ensembl"/>
        </authorList>
    </citation>
    <scope>IDENTIFICATION</scope>
</reference>
<dbReference type="PROSITE" id="PS50010">
    <property type="entry name" value="DH_2"/>
    <property type="match status" value="1"/>
</dbReference>
<dbReference type="GO" id="GO:0001664">
    <property type="term" value="F:G protein-coupled receptor binding"/>
    <property type="evidence" value="ECO:0007669"/>
    <property type="project" value="TreeGrafter"/>
</dbReference>
<dbReference type="InterPro" id="IPR035899">
    <property type="entry name" value="DBL_dom_sf"/>
</dbReference>
<dbReference type="InterPro" id="IPR000219">
    <property type="entry name" value="DH_dom"/>
</dbReference>
<evidence type="ECO:0000256" key="4">
    <source>
        <dbReference type="ARBA" id="ARBA00022490"/>
    </source>
</evidence>
<feature type="region of interest" description="Disordered" evidence="9">
    <location>
        <begin position="435"/>
        <end position="603"/>
    </location>
</feature>
<keyword evidence="6" id="KW-0344">Guanine-nucleotide releasing factor</keyword>
<evidence type="ECO:0000256" key="8">
    <source>
        <dbReference type="ARBA" id="ARBA00023136"/>
    </source>
</evidence>
<feature type="compositionally biased region" description="Basic and acidic residues" evidence="9">
    <location>
        <begin position="435"/>
        <end position="464"/>
    </location>
</feature>
<keyword evidence="11" id="KW-1185">Reference proteome</keyword>
<dbReference type="GO" id="GO:0016020">
    <property type="term" value="C:membrane"/>
    <property type="evidence" value="ECO:0007669"/>
    <property type="project" value="UniProtKB-SubCell"/>
</dbReference>
<comment type="subcellular location">
    <subcellularLocation>
        <location evidence="2">Cytoplasm</location>
    </subcellularLocation>
    <subcellularLocation>
        <location evidence="1">Membrane</location>
    </subcellularLocation>
</comment>
<dbReference type="InterPro" id="IPR015212">
    <property type="entry name" value="RGS-like_dom"/>
</dbReference>
<feature type="compositionally biased region" description="Basic and acidic residues" evidence="9">
    <location>
        <begin position="546"/>
        <end position="557"/>
    </location>
</feature>
<evidence type="ECO:0000313" key="10">
    <source>
        <dbReference type="Ensembl" id="ENSCMUP00000029888.1"/>
    </source>
</evidence>
<dbReference type="CDD" id="cd00160">
    <property type="entry name" value="RhoGEF"/>
    <property type="match status" value="1"/>
</dbReference>
<keyword evidence="7" id="KW-0175">Coiled coil</keyword>
<dbReference type="AlphaFoldDB" id="A0A8U7NB65"/>
<evidence type="ECO:0000256" key="9">
    <source>
        <dbReference type="SAM" id="MobiDB-lite"/>
    </source>
</evidence>
<evidence type="ECO:0000256" key="3">
    <source>
        <dbReference type="ARBA" id="ARBA00022468"/>
    </source>
</evidence>
<evidence type="ECO:0000256" key="2">
    <source>
        <dbReference type="ARBA" id="ARBA00004496"/>
    </source>
</evidence>
<feature type="compositionally biased region" description="Basic and acidic residues" evidence="9">
    <location>
        <begin position="332"/>
        <end position="342"/>
    </location>
</feature>
<dbReference type="SMART" id="SM00325">
    <property type="entry name" value="RhoGEF"/>
    <property type="match status" value="1"/>
</dbReference>
<keyword evidence="5" id="KW-0597">Phosphoprotein</keyword>
<dbReference type="Gene3D" id="1.10.167.10">
    <property type="entry name" value="Regulator of G-protein Signalling 4, domain 2"/>
    <property type="match status" value="1"/>
</dbReference>
<dbReference type="SUPFAM" id="SSF48065">
    <property type="entry name" value="DBL homology domain (DH-domain)"/>
    <property type="match status" value="1"/>
</dbReference>
<dbReference type="GO" id="GO:0005737">
    <property type="term" value="C:cytoplasm"/>
    <property type="evidence" value="ECO:0007669"/>
    <property type="project" value="UniProtKB-SubCell"/>
</dbReference>
<dbReference type="Proteomes" id="UP000694553">
    <property type="component" value="Unassembled WGS sequence"/>
</dbReference>
<dbReference type="Pfam" id="PF09128">
    <property type="entry name" value="RGS-like"/>
    <property type="match status" value="1"/>
</dbReference>
<feature type="compositionally biased region" description="Pro residues" evidence="9">
    <location>
        <begin position="1156"/>
        <end position="1243"/>
    </location>
</feature>
<gene>
    <name evidence="10" type="primary">ARHGEF1</name>
</gene>
<dbReference type="SUPFAM" id="SSF48097">
    <property type="entry name" value="Regulator of G-protein signaling, RGS"/>
    <property type="match status" value="1"/>
</dbReference>
<feature type="compositionally biased region" description="Pro residues" evidence="9">
    <location>
        <begin position="1120"/>
        <end position="1148"/>
    </location>
</feature>
<feature type="region of interest" description="Disordered" evidence="9">
    <location>
        <begin position="79"/>
        <end position="158"/>
    </location>
</feature>
<evidence type="ECO:0000256" key="5">
    <source>
        <dbReference type="ARBA" id="ARBA00022553"/>
    </source>
</evidence>
<reference evidence="10" key="3">
    <citation type="submission" date="2025-09" db="UniProtKB">
        <authorList>
            <consortium name="Ensembl"/>
        </authorList>
    </citation>
    <scope>IDENTIFICATION</scope>
</reference>